<dbReference type="Gene3D" id="3.90.280.10">
    <property type="entry name" value="PEBP-like"/>
    <property type="match status" value="1"/>
</dbReference>
<comment type="caution">
    <text evidence="2">The sequence shown here is derived from an EMBL/GenBank/DDBJ whole genome shotgun (WGS) entry which is preliminary data.</text>
</comment>
<dbReference type="PANTHER" id="PTHR11362">
    <property type="entry name" value="PHOSPHATIDYLETHANOLAMINE-BINDING PROTEIN"/>
    <property type="match status" value="1"/>
</dbReference>
<dbReference type="GO" id="GO:0030414">
    <property type="term" value="F:peptidase inhibitor activity"/>
    <property type="evidence" value="ECO:0007669"/>
    <property type="project" value="TreeGrafter"/>
</dbReference>
<dbReference type="Pfam" id="PF01161">
    <property type="entry name" value="PBP"/>
    <property type="match status" value="1"/>
</dbReference>
<feature type="chain" id="PRO_5042217956" evidence="1">
    <location>
        <begin position="20"/>
        <end position="257"/>
    </location>
</feature>
<name>A0AAE0PNS5_SORBR</name>
<keyword evidence="1" id="KW-0732">Signal</keyword>
<dbReference type="InterPro" id="IPR035810">
    <property type="entry name" value="PEBP_euk"/>
</dbReference>
<sequence>MKSTFGIVTLSLLAGLGHTASLGRLPDQQILAAHPGDGDQSVTEGTGGVREELKRAKIIPTVIDDFVPILNLEAKWSDDNQASLGNTLKPTDLQDKPSILLRDPLSSTADCRLRSSTSIVIVITDPDAPSRDDPKWSEFCHWIAVGGPVTEDYPITDEQTETQGCPLSLSHRSLEDVMSYTPPAPPEKTGKHRYVILALAPINGTSEKLHLSQPKERKRWGHDELVDDKTHGVRDWAAENGLSPLAANFIFAQNEKQ</sequence>
<dbReference type="CDD" id="cd00866">
    <property type="entry name" value="PEBP_euk"/>
    <property type="match status" value="1"/>
</dbReference>
<dbReference type="PANTHER" id="PTHR11362:SF148">
    <property type="entry name" value="CARBOXYPEPTIDASE Y INHIBITOR"/>
    <property type="match status" value="1"/>
</dbReference>
<dbReference type="GO" id="GO:0046578">
    <property type="term" value="P:regulation of Ras protein signal transduction"/>
    <property type="evidence" value="ECO:0007669"/>
    <property type="project" value="TreeGrafter"/>
</dbReference>
<organism evidence="2 3">
    <name type="scientific">Sordaria brevicollis</name>
    <dbReference type="NCBI Taxonomy" id="83679"/>
    <lineage>
        <taxon>Eukaryota</taxon>
        <taxon>Fungi</taxon>
        <taxon>Dikarya</taxon>
        <taxon>Ascomycota</taxon>
        <taxon>Pezizomycotina</taxon>
        <taxon>Sordariomycetes</taxon>
        <taxon>Sordariomycetidae</taxon>
        <taxon>Sordariales</taxon>
        <taxon>Sordariaceae</taxon>
        <taxon>Sordaria</taxon>
    </lineage>
</organism>
<evidence type="ECO:0000313" key="2">
    <source>
        <dbReference type="EMBL" id="KAK3403368.1"/>
    </source>
</evidence>
<evidence type="ECO:0000256" key="1">
    <source>
        <dbReference type="SAM" id="SignalP"/>
    </source>
</evidence>
<reference evidence="2" key="1">
    <citation type="journal article" date="2023" name="Mol. Phylogenet. Evol.">
        <title>Genome-scale phylogeny and comparative genomics of the fungal order Sordariales.</title>
        <authorList>
            <person name="Hensen N."/>
            <person name="Bonometti L."/>
            <person name="Westerberg I."/>
            <person name="Brannstrom I.O."/>
            <person name="Guillou S."/>
            <person name="Cros-Aarteil S."/>
            <person name="Calhoun S."/>
            <person name="Haridas S."/>
            <person name="Kuo A."/>
            <person name="Mondo S."/>
            <person name="Pangilinan J."/>
            <person name="Riley R."/>
            <person name="LaButti K."/>
            <person name="Andreopoulos B."/>
            <person name="Lipzen A."/>
            <person name="Chen C."/>
            <person name="Yan M."/>
            <person name="Daum C."/>
            <person name="Ng V."/>
            <person name="Clum A."/>
            <person name="Steindorff A."/>
            <person name="Ohm R.A."/>
            <person name="Martin F."/>
            <person name="Silar P."/>
            <person name="Natvig D.O."/>
            <person name="Lalanne C."/>
            <person name="Gautier V."/>
            <person name="Ament-Velasquez S.L."/>
            <person name="Kruys A."/>
            <person name="Hutchinson M.I."/>
            <person name="Powell A.J."/>
            <person name="Barry K."/>
            <person name="Miller A.N."/>
            <person name="Grigoriev I.V."/>
            <person name="Debuchy R."/>
            <person name="Gladieux P."/>
            <person name="Hiltunen Thoren M."/>
            <person name="Johannesson H."/>
        </authorList>
    </citation>
    <scope>NUCLEOTIDE SEQUENCE</scope>
    <source>
        <strain evidence="2">FGSC 1904</strain>
    </source>
</reference>
<proteinExistence type="predicted"/>
<keyword evidence="3" id="KW-1185">Reference proteome</keyword>
<accession>A0AAE0PNS5</accession>
<evidence type="ECO:0000313" key="3">
    <source>
        <dbReference type="Proteomes" id="UP001281003"/>
    </source>
</evidence>
<dbReference type="Proteomes" id="UP001281003">
    <property type="component" value="Unassembled WGS sequence"/>
</dbReference>
<gene>
    <name evidence="2" type="ORF">B0T20DRAFT_400789</name>
</gene>
<dbReference type="GO" id="GO:0030162">
    <property type="term" value="P:regulation of proteolysis"/>
    <property type="evidence" value="ECO:0007669"/>
    <property type="project" value="TreeGrafter"/>
</dbReference>
<dbReference type="GO" id="GO:0005543">
    <property type="term" value="F:phospholipid binding"/>
    <property type="evidence" value="ECO:0007669"/>
    <property type="project" value="TreeGrafter"/>
</dbReference>
<dbReference type="InterPro" id="IPR036610">
    <property type="entry name" value="PEBP-like_sf"/>
</dbReference>
<dbReference type="AlphaFoldDB" id="A0AAE0PNS5"/>
<dbReference type="EMBL" id="JAUTDP010000001">
    <property type="protein sequence ID" value="KAK3403368.1"/>
    <property type="molecule type" value="Genomic_DNA"/>
</dbReference>
<dbReference type="InterPro" id="IPR008914">
    <property type="entry name" value="PEBP"/>
</dbReference>
<dbReference type="SUPFAM" id="SSF49777">
    <property type="entry name" value="PEBP-like"/>
    <property type="match status" value="1"/>
</dbReference>
<protein>
    <submittedName>
        <fullName evidence="2">Phosphatidylethanolamine-binding protein</fullName>
    </submittedName>
</protein>
<feature type="signal peptide" evidence="1">
    <location>
        <begin position="1"/>
        <end position="19"/>
    </location>
</feature>
<reference evidence="2" key="2">
    <citation type="submission" date="2023-07" db="EMBL/GenBank/DDBJ databases">
        <authorList>
            <consortium name="Lawrence Berkeley National Laboratory"/>
            <person name="Haridas S."/>
            <person name="Hensen N."/>
            <person name="Bonometti L."/>
            <person name="Westerberg I."/>
            <person name="Brannstrom I.O."/>
            <person name="Guillou S."/>
            <person name="Cros-Aarteil S."/>
            <person name="Calhoun S."/>
            <person name="Kuo A."/>
            <person name="Mondo S."/>
            <person name="Pangilinan J."/>
            <person name="Riley R."/>
            <person name="LaButti K."/>
            <person name="Andreopoulos B."/>
            <person name="Lipzen A."/>
            <person name="Chen C."/>
            <person name="Yanf M."/>
            <person name="Daum C."/>
            <person name="Ng V."/>
            <person name="Clum A."/>
            <person name="Steindorff A."/>
            <person name="Ohm R."/>
            <person name="Martin F."/>
            <person name="Silar P."/>
            <person name="Natvig D."/>
            <person name="Lalanne C."/>
            <person name="Gautier V."/>
            <person name="Ament-velasquez S.L."/>
            <person name="Kruys A."/>
            <person name="Hutchinson M.I."/>
            <person name="Powell A.J."/>
            <person name="Barry K."/>
            <person name="Miller A.N."/>
            <person name="Grigoriev I.V."/>
            <person name="Debuchy R."/>
            <person name="Gladieux P."/>
            <person name="Thoren M.H."/>
            <person name="Johannesson H."/>
        </authorList>
    </citation>
    <scope>NUCLEOTIDE SEQUENCE</scope>
    <source>
        <strain evidence="2">FGSC 1904</strain>
    </source>
</reference>